<name>A0A914X2C8_9BILA</name>
<dbReference type="AlphaFoldDB" id="A0A914X2C8"/>
<dbReference type="Proteomes" id="UP000887566">
    <property type="component" value="Unplaced"/>
</dbReference>
<keyword evidence="2" id="KW-1185">Reference proteome</keyword>
<evidence type="ECO:0000313" key="2">
    <source>
        <dbReference type="Proteomes" id="UP000887566"/>
    </source>
</evidence>
<protein>
    <submittedName>
        <fullName evidence="3">Uncharacterized protein</fullName>
    </submittedName>
</protein>
<dbReference type="WBParaSite" id="PSAMB.scaffold6363size9628.g28390.t1">
    <property type="protein sequence ID" value="PSAMB.scaffold6363size9628.g28390.t1"/>
    <property type="gene ID" value="PSAMB.scaffold6363size9628.g28390"/>
</dbReference>
<accession>A0A914X2C8</accession>
<feature type="compositionally biased region" description="Pro residues" evidence="1">
    <location>
        <begin position="13"/>
        <end position="25"/>
    </location>
</feature>
<feature type="compositionally biased region" description="Polar residues" evidence="1">
    <location>
        <begin position="1"/>
        <end position="11"/>
    </location>
</feature>
<organism evidence="2 3">
    <name type="scientific">Plectus sambesii</name>
    <dbReference type="NCBI Taxonomy" id="2011161"/>
    <lineage>
        <taxon>Eukaryota</taxon>
        <taxon>Metazoa</taxon>
        <taxon>Ecdysozoa</taxon>
        <taxon>Nematoda</taxon>
        <taxon>Chromadorea</taxon>
        <taxon>Plectida</taxon>
        <taxon>Plectina</taxon>
        <taxon>Plectoidea</taxon>
        <taxon>Plectidae</taxon>
        <taxon>Plectus</taxon>
    </lineage>
</organism>
<evidence type="ECO:0000256" key="1">
    <source>
        <dbReference type="SAM" id="MobiDB-lite"/>
    </source>
</evidence>
<sequence length="73" mass="7999">MQLPASGQSPHPATGPLPYHGPPPNVMVSASMHHGIMPPPPHMMHPDAHPGLQFACEKRKASVEFKQAWSWED</sequence>
<proteinExistence type="predicted"/>
<feature type="region of interest" description="Disordered" evidence="1">
    <location>
        <begin position="1"/>
        <end position="50"/>
    </location>
</feature>
<evidence type="ECO:0000313" key="3">
    <source>
        <dbReference type="WBParaSite" id="PSAMB.scaffold6363size9628.g28390.t1"/>
    </source>
</evidence>
<reference evidence="3" key="1">
    <citation type="submission" date="2022-11" db="UniProtKB">
        <authorList>
            <consortium name="WormBaseParasite"/>
        </authorList>
    </citation>
    <scope>IDENTIFICATION</scope>
</reference>